<keyword evidence="2 4" id="KW-0238">DNA-binding</keyword>
<feature type="domain" description="Tyr recombinase" evidence="6">
    <location>
        <begin position="298"/>
        <end position="484"/>
    </location>
</feature>
<protein>
    <submittedName>
        <fullName evidence="8">Tyrosine-type recombinase/integrase</fullName>
    </submittedName>
</protein>
<evidence type="ECO:0000259" key="6">
    <source>
        <dbReference type="PROSITE" id="PS51898"/>
    </source>
</evidence>
<dbReference type="Pfam" id="PF00589">
    <property type="entry name" value="Phage_integrase"/>
    <property type="match status" value="1"/>
</dbReference>
<dbReference type="EMBL" id="JAWSTH010000082">
    <property type="protein sequence ID" value="MDW5597321.1"/>
    <property type="molecule type" value="Genomic_DNA"/>
</dbReference>
<comment type="caution">
    <text evidence="8">The sequence shown here is derived from an EMBL/GenBank/DDBJ whole genome shotgun (WGS) entry which is preliminary data.</text>
</comment>
<evidence type="ECO:0000256" key="1">
    <source>
        <dbReference type="ARBA" id="ARBA00008857"/>
    </source>
</evidence>
<evidence type="ECO:0000256" key="5">
    <source>
        <dbReference type="SAM" id="MobiDB-lite"/>
    </source>
</evidence>
<dbReference type="InterPro" id="IPR010998">
    <property type="entry name" value="Integrase_recombinase_N"/>
</dbReference>
<proteinExistence type="inferred from homology"/>
<dbReference type="Gene3D" id="1.10.150.130">
    <property type="match status" value="1"/>
</dbReference>
<dbReference type="InterPro" id="IPR002104">
    <property type="entry name" value="Integrase_catalytic"/>
</dbReference>
<dbReference type="PANTHER" id="PTHR30349">
    <property type="entry name" value="PHAGE INTEGRASE-RELATED"/>
    <property type="match status" value="1"/>
</dbReference>
<dbReference type="PANTHER" id="PTHR30349:SF64">
    <property type="entry name" value="PROPHAGE INTEGRASE INTD-RELATED"/>
    <property type="match status" value="1"/>
</dbReference>
<evidence type="ECO:0000313" key="8">
    <source>
        <dbReference type="EMBL" id="MDW5597321.1"/>
    </source>
</evidence>
<dbReference type="RefSeq" id="WP_318599785.1">
    <property type="nucleotide sequence ID" value="NZ_JAWSTH010000082.1"/>
</dbReference>
<sequence length="492" mass="54418">MLNVQIALVPAVLHPQNRLFQKEKDAFGTRSGTRKRCWYPRPADGTLGPMARTITPAVVVRAGKDGTPFFEAKWRDADGAQVKRRLGPAWLESDGDGGGWRRRRGRVRDGWLDERAAHVAAAEKVEEVERGHQADARAAARAAVPTFREIATEWLAWKRDVKGGAPSTLENNAVMLREPGTPHKRGRGVAKGRIIARFGDRPYDEITPVEVTAFLRELDAEGLSARNVNEHRALLHAVFTYATKPDTYALTTNPATGTDKRYQPAAPPLDHYEVAEVEALARACERSEHRASAPNYRGRPNAIGDDEQEARRAEDHQDAELFRVMFYSGMRLGEVLALRWRHVSFLPDLSGAVLGIERAVSGGVEKEPKGRRGRQVPLPRSGAEALARLGRRDDFTDPDDYVFGNRYGGRLDGSALRRRYKRAAAAAGLRPLKLHGLRHAAGSVMARSLPLVTVRDVLGHAELRTTNRYLHSKIDTAAIAAVNAAFAMRART</sequence>
<dbReference type="Gene3D" id="1.10.443.10">
    <property type="entry name" value="Intergrase catalytic core"/>
    <property type="match status" value="1"/>
</dbReference>
<dbReference type="InterPro" id="IPR050090">
    <property type="entry name" value="Tyrosine_recombinase_XerCD"/>
</dbReference>
<feature type="domain" description="Core-binding (CB)" evidence="7">
    <location>
        <begin position="145"/>
        <end position="243"/>
    </location>
</feature>
<dbReference type="InterPro" id="IPR044068">
    <property type="entry name" value="CB"/>
</dbReference>
<feature type="region of interest" description="Disordered" evidence="5">
    <location>
        <begin position="286"/>
        <end position="314"/>
    </location>
</feature>
<dbReference type="Proteomes" id="UP001284601">
    <property type="component" value="Unassembled WGS sequence"/>
</dbReference>
<dbReference type="InterPro" id="IPR013762">
    <property type="entry name" value="Integrase-like_cat_sf"/>
</dbReference>
<keyword evidence="9" id="KW-1185">Reference proteome</keyword>
<dbReference type="PROSITE" id="PS51898">
    <property type="entry name" value="TYR_RECOMBINASE"/>
    <property type="match status" value="1"/>
</dbReference>
<evidence type="ECO:0000313" key="9">
    <source>
        <dbReference type="Proteomes" id="UP001284601"/>
    </source>
</evidence>
<comment type="similarity">
    <text evidence="1">Belongs to the 'phage' integrase family.</text>
</comment>
<gene>
    <name evidence="8" type="ORF">R7226_23440</name>
</gene>
<evidence type="ECO:0000256" key="4">
    <source>
        <dbReference type="PROSITE-ProRule" id="PRU01248"/>
    </source>
</evidence>
<dbReference type="InterPro" id="IPR011010">
    <property type="entry name" value="DNA_brk_join_enz"/>
</dbReference>
<evidence type="ECO:0000256" key="2">
    <source>
        <dbReference type="ARBA" id="ARBA00023125"/>
    </source>
</evidence>
<organism evidence="8 9">
    <name type="scientific">Conexibacter stalactiti</name>
    <dbReference type="NCBI Taxonomy" id="1940611"/>
    <lineage>
        <taxon>Bacteria</taxon>
        <taxon>Bacillati</taxon>
        <taxon>Actinomycetota</taxon>
        <taxon>Thermoleophilia</taxon>
        <taxon>Solirubrobacterales</taxon>
        <taxon>Conexibacteraceae</taxon>
        <taxon>Conexibacter</taxon>
    </lineage>
</organism>
<reference evidence="9" key="1">
    <citation type="submission" date="2023-07" db="EMBL/GenBank/DDBJ databases">
        <title>Conexibacter stalactiti sp. nov., isolated from stalactites in a lava cave and emended description of the genus Conexibacter.</title>
        <authorList>
            <person name="Lee S.D."/>
        </authorList>
    </citation>
    <scope>NUCLEOTIDE SEQUENCE [LARGE SCALE GENOMIC DNA]</scope>
    <source>
        <strain evidence="9">KCTC 39840</strain>
    </source>
</reference>
<evidence type="ECO:0000259" key="7">
    <source>
        <dbReference type="PROSITE" id="PS51900"/>
    </source>
</evidence>
<name>A0ABU4HVG4_9ACTN</name>
<dbReference type="PROSITE" id="PS51900">
    <property type="entry name" value="CB"/>
    <property type="match status" value="1"/>
</dbReference>
<keyword evidence="3" id="KW-0233">DNA recombination</keyword>
<evidence type="ECO:0000256" key="3">
    <source>
        <dbReference type="ARBA" id="ARBA00023172"/>
    </source>
</evidence>
<dbReference type="SUPFAM" id="SSF56349">
    <property type="entry name" value="DNA breaking-rejoining enzymes"/>
    <property type="match status" value="1"/>
</dbReference>
<reference evidence="8 9" key="2">
    <citation type="submission" date="2023-10" db="EMBL/GenBank/DDBJ databases">
        <authorList>
            <person name="Han X.F."/>
        </authorList>
    </citation>
    <scope>NUCLEOTIDE SEQUENCE [LARGE SCALE GENOMIC DNA]</scope>
    <source>
        <strain evidence="8 9">KCTC 39840</strain>
    </source>
</reference>
<accession>A0ABU4HVG4</accession>